<dbReference type="PaxDb" id="29760-VIT_00s0187g00100.t01"/>
<evidence type="ECO:0000313" key="1">
    <source>
        <dbReference type="EMBL" id="CBI33102.3"/>
    </source>
</evidence>
<dbReference type="InParanoid" id="D7TRH8"/>
<keyword evidence="2" id="KW-1185">Reference proteome</keyword>
<dbReference type="AlphaFoldDB" id="D7TRH8"/>
<organism evidence="1 2">
    <name type="scientific">Vitis vinifera</name>
    <name type="common">Grape</name>
    <dbReference type="NCBI Taxonomy" id="29760"/>
    <lineage>
        <taxon>Eukaryota</taxon>
        <taxon>Viridiplantae</taxon>
        <taxon>Streptophyta</taxon>
        <taxon>Embryophyta</taxon>
        <taxon>Tracheophyta</taxon>
        <taxon>Spermatophyta</taxon>
        <taxon>Magnoliopsida</taxon>
        <taxon>eudicotyledons</taxon>
        <taxon>Gunneridae</taxon>
        <taxon>Pentapetalae</taxon>
        <taxon>rosids</taxon>
        <taxon>Vitales</taxon>
        <taxon>Vitaceae</taxon>
        <taxon>Viteae</taxon>
        <taxon>Vitis</taxon>
    </lineage>
</organism>
<proteinExistence type="predicted"/>
<gene>
    <name evidence="1" type="ORF">VIT_00s0187g00100</name>
</gene>
<dbReference type="EMBL" id="FN596025">
    <property type="protein sequence ID" value="CBI33102.3"/>
    <property type="molecule type" value="Genomic_DNA"/>
</dbReference>
<name>D7TRH8_VITVI</name>
<protein>
    <submittedName>
        <fullName evidence="1">Uncharacterized protein</fullName>
    </submittedName>
</protein>
<accession>D7TRH8</accession>
<dbReference type="HOGENOM" id="CLU_3280626_0_0_1"/>
<dbReference type="Proteomes" id="UP000009183">
    <property type="component" value="Unassembled WGS sequence, unordered"/>
</dbReference>
<reference evidence="2" key="1">
    <citation type="journal article" date="2007" name="Nature">
        <title>The grapevine genome sequence suggests ancestral hexaploidization in major angiosperm phyla.</title>
        <authorList>
            <consortium name="The French-Italian Public Consortium for Grapevine Genome Characterization."/>
            <person name="Jaillon O."/>
            <person name="Aury J.-M."/>
            <person name="Noel B."/>
            <person name="Policriti A."/>
            <person name="Clepet C."/>
            <person name="Casagrande A."/>
            <person name="Choisne N."/>
            <person name="Aubourg S."/>
            <person name="Vitulo N."/>
            <person name="Jubin C."/>
            <person name="Vezzi A."/>
            <person name="Legeai F."/>
            <person name="Hugueney P."/>
            <person name="Dasilva C."/>
            <person name="Horner D."/>
            <person name="Mica E."/>
            <person name="Jublot D."/>
            <person name="Poulain J."/>
            <person name="Bruyere C."/>
            <person name="Billault A."/>
            <person name="Segurens B."/>
            <person name="Gouyvenoux M."/>
            <person name="Ugarte E."/>
            <person name="Cattonaro F."/>
            <person name="Anthouard V."/>
            <person name="Vico V."/>
            <person name="Del Fabbro C."/>
            <person name="Alaux M."/>
            <person name="Di Gaspero G."/>
            <person name="Dumas V."/>
            <person name="Felice N."/>
            <person name="Paillard S."/>
            <person name="Juman I."/>
            <person name="Moroldo M."/>
            <person name="Scalabrin S."/>
            <person name="Canaguier A."/>
            <person name="Le Clainche I."/>
            <person name="Malacrida G."/>
            <person name="Durand E."/>
            <person name="Pesole G."/>
            <person name="Laucou V."/>
            <person name="Chatelet P."/>
            <person name="Merdinoglu D."/>
            <person name="Delledonne M."/>
            <person name="Pezzotti M."/>
            <person name="Lecharny A."/>
            <person name="Scarpelli C."/>
            <person name="Artiguenave F."/>
            <person name="Pe M.E."/>
            <person name="Valle G."/>
            <person name="Morgante M."/>
            <person name="Caboche M."/>
            <person name="Adam-Blondon A.-F."/>
            <person name="Weissenbach J."/>
            <person name="Quetier F."/>
            <person name="Wincker P."/>
        </authorList>
    </citation>
    <scope>NUCLEOTIDE SEQUENCE [LARGE SCALE GENOMIC DNA]</scope>
    <source>
        <strain evidence="2">cv. Pinot noir / PN40024</strain>
    </source>
</reference>
<evidence type="ECO:0000313" key="2">
    <source>
        <dbReference type="Proteomes" id="UP000009183"/>
    </source>
</evidence>
<sequence length="41" mass="4851">MQSRRWNWLPSMWCLASIQLKGFKFDFIYLGASCITIGMYS</sequence>